<name>A0ABS6SIK9_9SPHN</name>
<sequence length="45" mass="4979">MSAQKPYTHKAMKDHANTYAGFKSLMKWSIAVIVLVLLALAVFAL</sequence>
<keyword evidence="1" id="KW-0472">Membrane</keyword>
<evidence type="ECO:0000256" key="1">
    <source>
        <dbReference type="SAM" id="Phobius"/>
    </source>
</evidence>
<keyword evidence="1" id="KW-0812">Transmembrane</keyword>
<dbReference type="Pfam" id="PF07835">
    <property type="entry name" value="COX4_pro_2"/>
    <property type="match status" value="1"/>
</dbReference>
<accession>A0ABS6SIK9</accession>
<proteinExistence type="predicted"/>
<dbReference type="InterPro" id="IPR012422">
    <property type="entry name" value="Cyt_c_oxidase_su4_bac-aa3"/>
</dbReference>
<feature type="domain" description="Cytochrome c oxidase subunit IV bacterial aa3 type" evidence="2">
    <location>
        <begin position="14"/>
        <end position="43"/>
    </location>
</feature>
<reference evidence="3 4" key="1">
    <citation type="submission" date="2021-04" db="EMBL/GenBank/DDBJ databases">
        <authorList>
            <person name="Pira H."/>
            <person name="Risdian C."/>
            <person name="Wink J."/>
        </authorList>
    </citation>
    <scope>NUCLEOTIDE SEQUENCE [LARGE SCALE GENOMIC DNA]</scope>
    <source>
        <strain evidence="3 4">WHA3</strain>
    </source>
</reference>
<organism evidence="3 4">
    <name type="scientific">Pacificimonas pallii</name>
    <dbReference type="NCBI Taxonomy" id="2827236"/>
    <lineage>
        <taxon>Bacteria</taxon>
        <taxon>Pseudomonadati</taxon>
        <taxon>Pseudomonadota</taxon>
        <taxon>Alphaproteobacteria</taxon>
        <taxon>Sphingomonadales</taxon>
        <taxon>Sphingosinicellaceae</taxon>
        <taxon>Pacificimonas</taxon>
    </lineage>
</organism>
<feature type="transmembrane region" description="Helical" evidence="1">
    <location>
        <begin position="25"/>
        <end position="44"/>
    </location>
</feature>
<dbReference type="Proteomes" id="UP000722336">
    <property type="component" value="Unassembled WGS sequence"/>
</dbReference>
<evidence type="ECO:0000259" key="2">
    <source>
        <dbReference type="Pfam" id="PF07835"/>
    </source>
</evidence>
<protein>
    <submittedName>
        <fullName evidence="3">Aa3-type cytochrome c oxidase subunit IV</fullName>
    </submittedName>
</protein>
<keyword evidence="4" id="KW-1185">Reference proteome</keyword>
<comment type="caution">
    <text evidence="3">The sequence shown here is derived from an EMBL/GenBank/DDBJ whole genome shotgun (WGS) entry which is preliminary data.</text>
</comment>
<dbReference type="EMBL" id="JAGSPA010000005">
    <property type="protein sequence ID" value="MBV7257771.1"/>
    <property type="molecule type" value="Genomic_DNA"/>
</dbReference>
<evidence type="ECO:0000313" key="4">
    <source>
        <dbReference type="Proteomes" id="UP000722336"/>
    </source>
</evidence>
<evidence type="ECO:0000313" key="3">
    <source>
        <dbReference type="EMBL" id="MBV7257771.1"/>
    </source>
</evidence>
<dbReference type="RefSeq" id="WP_218446621.1">
    <property type="nucleotide sequence ID" value="NZ_JAGSPA010000005.1"/>
</dbReference>
<keyword evidence="1" id="KW-1133">Transmembrane helix</keyword>
<gene>
    <name evidence="3" type="ORF">KCG44_13375</name>
</gene>